<dbReference type="EMBL" id="BMEQ01000019">
    <property type="protein sequence ID" value="GGG64619.1"/>
    <property type="molecule type" value="Genomic_DNA"/>
</dbReference>
<keyword evidence="2" id="KW-1185">Reference proteome</keyword>
<proteinExistence type="predicted"/>
<dbReference type="AlphaFoldDB" id="A0A917LY30"/>
<organism evidence="1 2">
    <name type="scientific">Kocuria dechangensis</name>
    <dbReference type="NCBI Taxonomy" id="1176249"/>
    <lineage>
        <taxon>Bacteria</taxon>
        <taxon>Bacillati</taxon>
        <taxon>Actinomycetota</taxon>
        <taxon>Actinomycetes</taxon>
        <taxon>Micrococcales</taxon>
        <taxon>Micrococcaceae</taxon>
        <taxon>Kocuria</taxon>
    </lineage>
</organism>
<dbReference type="GO" id="GO:0043139">
    <property type="term" value="F:5'-3' DNA helicase activity"/>
    <property type="evidence" value="ECO:0007669"/>
    <property type="project" value="TreeGrafter"/>
</dbReference>
<dbReference type="InterPro" id="IPR027417">
    <property type="entry name" value="P-loop_NTPase"/>
</dbReference>
<reference evidence="1" key="1">
    <citation type="journal article" date="2014" name="Int. J. Syst. Evol. Microbiol.">
        <title>Complete genome sequence of Corynebacterium casei LMG S-19264T (=DSM 44701T), isolated from a smear-ripened cheese.</title>
        <authorList>
            <consortium name="US DOE Joint Genome Institute (JGI-PGF)"/>
            <person name="Walter F."/>
            <person name="Albersmeier A."/>
            <person name="Kalinowski J."/>
            <person name="Ruckert C."/>
        </authorList>
    </citation>
    <scope>NUCLEOTIDE SEQUENCE</scope>
    <source>
        <strain evidence="1">CGMCC 1.12187</strain>
    </source>
</reference>
<evidence type="ECO:0000313" key="2">
    <source>
        <dbReference type="Proteomes" id="UP000638848"/>
    </source>
</evidence>
<sequence length="411" mass="43949">MGCMFTPKDLHIDPAARAAIPERPVTELEVGSITSQALFSIFQGEAATTIVSPPGGGKSTCIGEIAVFLLEQTDLKFEIACPTRDGAWALAAKIGALMAERHPGEKSSVLFHIKMDPPENVATKIGECAKRRVGVRTLASAAMSQPELDLLIVDEAFQTTYAQLAVAADKCEQILMVGDSGQIGPVVTSDTRVFASRAVKPESRAPEPFIAKGYPVLNIDRTFRLGPDTVDAIAPLYDFDFASARPEVSLRRGRRTLPEITSIAMDPVDTPEAFDVAHAVADRAEALLQCQVHTEVGATAMTPAQLAVVVAHNAQVSAVAAVLEKRGIEGTAVGTADSLQGGQWNAVIAVDPLTGYREPKGHQLHPGRLCVMASRHIAHLSWIHPVDWAEVLDTSEDDVETIRAVRESLTA</sequence>
<accession>A0A917LY30</accession>
<dbReference type="InterPro" id="IPR050534">
    <property type="entry name" value="Coronavir_polyprotein_1ab"/>
</dbReference>
<dbReference type="Proteomes" id="UP000638848">
    <property type="component" value="Unassembled WGS sequence"/>
</dbReference>
<keyword evidence="1" id="KW-0347">Helicase</keyword>
<dbReference type="Gene3D" id="3.40.50.300">
    <property type="entry name" value="P-loop containing nucleotide triphosphate hydrolases"/>
    <property type="match status" value="2"/>
</dbReference>
<reference evidence="1" key="2">
    <citation type="submission" date="2020-09" db="EMBL/GenBank/DDBJ databases">
        <authorList>
            <person name="Sun Q."/>
            <person name="Zhou Y."/>
        </authorList>
    </citation>
    <scope>NUCLEOTIDE SEQUENCE</scope>
    <source>
        <strain evidence="1">CGMCC 1.12187</strain>
    </source>
</reference>
<dbReference type="Pfam" id="PF13604">
    <property type="entry name" value="AAA_30"/>
    <property type="match status" value="1"/>
</dbReference>
<keyword evidence="1" id="KW-0378">Hydrolase</keyword>
<dbReference type="PANTHER" id="PTHR43788:SF8">
    <property type="entry name" value="DNA-BINDING PROTEIN SMUBP-2"/>
    <property type="match status" value="1"/>
</dbReference>
<evidence type="ECO:0000313" key="1">
    <source>
        <dbReference type="EMBL" id="GGG64619.1"/>
    </source>
</evidence>
<keyword evidence="1" id="KW-0067">ATP-binding</keyword>
<gene>
    <name evidence="1" type="ORF">GCM10011374_30360</name>
</gene>
<comment type="caution">
    <text evidence="1">The sequence shown here is derived from an EMBL/GenBank/DDBJ whole genome shotgun (WGS) entry which is preliminary data.</text>
</comment>
<protein>
    <submittedName>
        <fullName evidence="1">Helicase</fullName>
    </submittedName>
</protein>
<dbReference type="SUPFAM" id="SSF52540">
    <property type="entry name" value="P-loop containing nucleoside triphosphate hydrolases"/>
    <property type="match status" value="1"/>
</dbReference>
<keyword evidence="1" id="KW-0547">Nucleotide-binding</keyword>
<name>A0A917LY30_9MICC</name>
<dbReference type="PANTHER" id="PTHR43788">
    <property type="entry name" value="DNA2/NAM7 HELICASE FAMILY MEMBER"/>
    <property type="match status" value="1"/>
</dbReference>